<keyword evidence="1 5" id="KW-0349">Heme</keyword>
<evidence type="ECO:0000259" key="6">
    <source>
        <dbReference type="PROSITE" id="PS01033"/>
    </source>
</evidence>
<keyword evidence="3" id="KW-0479">Metal-binding</keyword>
<reference evidence="8" key="1">
    <citation type="journal article" date="2019" name="Int. J. Syst. Evol. Microbiol.">
        <title>The Global Catalogue of Microorganisms (GCM) 10K type strain sequencing project: providing services to taxonomists for standard genome sequencing and annotation.</title>
        <authorList>
            <consortium name="The Broad Institute Genomics Platform"/>
            <consortium name="The Broad Institute Genome Sequencing Center for Infectious Disease"/>
            <person name="Wu L."/>
            <person name="Ma J."/>
        </authorList>
    </citation>
    <scope>NUCLEOTIDE SEQUENCE [LARGE SCALE GENOMIC DNA]</scope>
    <source>
        <strain evidence="8">CGMCC 1.12859</strain>
    </source>
</reference>
<feature type="domain" description="Globin" evidence="6">
    <location>
        <begin position="1"/>
        <end position="135"/>
    </location>
</feature>
<evidence type="ECO:0000313" key="8">
    <source>
        <dbReference type="Proteomes" id="UP001596435"/>
    </source>
</evidence>
<organism evidence="7 8">
    <name type="scientific">Kitasatospora paranensis</name>
    <dbReference type="NCBI Taxonomy" id="258053"/>
    <lineage>
        <taxon>Bacteria</taxon>
        <taxon>Bacillati</taxon>
        <taxon>Actinomycetota</taxon>
        <taxon>Actinomycetes</taxon>
        <taxon>Kitasatosporales</taxon>
        <taxon>Streptomycetaceae</taxon>
        <taxon>Kitasatospora</taxon>
    </lineage>
</organism>
<dbReference type="InterPro" id="IPR000971">
    <property type="entry name" value="Globin"/>
</dbReference>
<dbReference type="Proteomes" id="UP001596435">
    <property type="component" value="Unassembled WGS sequence"/>
</dbReference>
<sequence>MTPEQIELVNASLARLRGRLPEVADAFYRGLFTEHPEVRPLFTGDQARLRVKFADELDAIVQAIPDFEGFLGRTRSLGARHAEYRVRAEHYGHVRTALLAALADASGAGGWTAETAAAWRLAYDMTAEAMMLGAAGAPGRAAAPGRPAAG</sequence>
<dbReference type="InterPro" id="IPR009050">
    <property type="entry name" value="Globin-like_sf"/>
</dbReference>
<proteinExistence type="inferred from homology"/>
<keyword evidence="5" id="KW-0813">Transport</keyword>
<dbReference type="Pfam" id="PF00042">
    <property type="entry name" value="Globin"/>
    <property type="match status" value="1"/>
</dbReference>
<dbReference type="PROSITE" id="PS01033">
    <property type="entry name" value="GLOBIN"/>
    <property type="match status" value="1"/>
</dbReference>
<dbReference type="SUPFAM" id="SSF46458">
    <property type="entry name" value="Globin-like"/>
    <property type="match status" value="1"/>
</dbReference>
<evidence type="ECO:0000256" key="3">
    <source>
        <dbReference type="ARBA" id="ARBA00022723"/>
    </source>
</evidence>
<dbReference type="Gene3D" id="1.10.490.10">
    <property type="entry name" value="Globins"/>
    <property type="match status" value="1"/>
</dbReference>
<evidence type="ECO:0000313" key="7">
    <source>
        <dbReference type="EMBL" id="MFC7181583.1"/>
    </source>
</evidence>
<gene>
    <name evidence="7" type="ORF">ACFQMG_18700</name>
</gene>
<protein>
    <submittedName>
        <fullName evidence="7">Globin domain-containing protein</fullName>
    </submittedName>
</protein>
<keyword evidence="2 5" id="KW-0561">Oxygen transport</keyword>
<evidence type="ECO:0000256" key="4">
    <source>
        <dbReference type="ARBA" id="ARBA00023004"/>
    </source>
</evidence>
<evidence type="ECO:0000256" key="5">
    <source>
        <dbReference type="RuleBase" id="RU000356"/>
    </source>
</evidence>
<evidence type="ECO:0000256" key="2">
    <source>
        <dbReference type="ARBA" id="ARBA00022621"/>
    </source>
</evidence>
<keyword evidence="8" id="KW-1185">Reference proteome</keyword>
<evidence type="ECO:0000256" key="1">
    <source>
        <dbReference type="ARBA" id="ARBA00022617"/>
    </source>
</evidence>
<dbReference type="PANTHER" id="PTHR43396">
    <property type="entry name" value="FLAVOHEMOPROTEIN"/>
    <property type="match status" value="1"/>
</dbReference>
<name>A0ABW2G307_9ACTN</name>
<dbReference type="EMBL" id="JBHTAJ010000033">
    <property type="protein sequence ID" value="MFC7181583.1"/>
    <property type="molecule type" value="Genomic_DNA"/>
</dbReference>
<comment type="similarity">
    <text evidence="5">Belongs to the globin family.</text>
</comment>
<dbReference type="PANTHER" id="PTHR43396:SF3">
    <property type="entry name" value="FLAVOHEMOPROTEIN"/>
    <property type="match status" value="1"/>
</dbReference>
<dbReference type="RefSeq" id="WP_345704385.1">
    <property type="nucleotide sequence ID" value="NZ_BAABKV010000001.1"/>
</dbReference>
<keyword evidence="4" id="KW-0408">Iron</keyword>
<dbReference type="InterPro" id="IPR012292">
    <property type="entry name" value="Globin/Proto"/>
</dbReference>
<comment type="caution">
    <text evidence="7">The sequence shown here is derived from an EMBL/GenBank/DDBJ whole genome shotgun (WGS) entry which is preliminary data.</text>
</comment>
<accession>A0ABW2G307</accession>